<dbReference type="GO" id="GO:0003700">
    <property type="term" value="F:DNA-binding transcription factor activity"/>
    <property type="evidence" value="ECO:0007669"/>
    <property type="project" value="InterPro"/>
</dbReference>
<feature type="non-terminal residue" evidence="1">
    <location>
        <position position="166"/>
    </location>
</feature>
<dbReference type="EMBL" id="UOGK01000111">
    <property type="protein sequence ID" value="VAX37679.1"/>
    <property type="molecule type" value="Genomic_DNA"/>
</dbReference>
<dbReference type="GO" id="GO:0006352">
    <property type="term" value="P:DNA-templated transcription initiation"/>
    <property type="evidence" value="ECO:0007669"/>
    <property type="project" value="InterPro"/>
</dbReference>
<protein>
    <recommendedName>
        <fullName evidence="2">RNA polymerase sigma-70 region 2 domain-containing protein</fullName>
    </recommendedName>
</protein>
<evidence type="ECO:0008006" key="2">
    <source>
        <dbReference type="Google" id="ProtNLM"/>
    </source>
</evidence>
<dbReference type="Gene3D" id="1.10.1740.10">
    <property type="match status" value="1"/>
</dbReference>
<gene>
    <name evidence="1" type="ORF">MNBD_PLANCTO03-1175</name>
</gene>
<organism evidence="1">
    <name type="scientific">hydrothermal vent metagenome</name>
    <dbReference type="NCBI Taxonomy" id="652676"/>
    <lineage>
        <taxon>unclassified sequences</taxon>
        <taxon>metagenomes</taxon>
        <taxon>ecological metagenomes</taxon>
    </lineage>
</organism>
<accession>A0A3B1D637</accession>
<dbReference type="AlphaFoldDB" id="A0A3B1D637"/>
<sequence>MTTGNTLEQTDAAFTTTQWTMLDGLRSEDQAERRAAAEQAAKAYWPPVYACTRRLVHSREAAADLAQGFFADIVLGRRLFERADAQRGTLRALIRSALKRYATDQWRRSAVRGSSTTLPLGELAREDSLGIEGDCEHAFDRRWALALFEEALRRTESHFLTTNKPA</sequence>
<evidence type="ECO:0000313" key="1">
    <source>
        <dbReference type="EMBL" id="VAX37679.1"/>
    </source>
</evidence>
<dbReference type="SUPFAM" id="SSF88946">
    <property type="entry name" value="Sigma2 domain of RNA polymerase sigma factors"/>
    <property type="match status" value="1"/>
</dbReference>
<dbReference type="InterPro" id="IPR013325">
    <property type="entry name" value="RNA_pol_sigma_r2"/>
</dbReference>
<proteinExistence type="predicted"/>
<name>A0A3B1D637_9ZZZZ</name>
<reference evidence="1" key="1">
    <citation type="submission" date="2018-06" db="EMBL/GenBank/DDBJ databases">
        <authorList>
            <person name="Zhirakovskaya E."/>
        </authorList>
    </citation>
    <scope>NUCLEOTIDE SEQUENCE</scope>
</reference>